<protein>
    <submittedName>
        <fullName evidence="1">Uncharacterized protein</fullName>
    </submittedName>
</protein>
<evidence type="ECO:0000313" key="1">
    <source>
        <dbReference type="EMBL" id="GCE11470.1"/>
    </source>
</evidence>
<keyword evidence="2" id="KW-1185">Reference proteome</keyword>
<accession>A0A401ZX95</accession>
<sequence>MADLNAGGKIKTADNGGNFGQLNLLHLTAPLLPDYFCSLSLSLSQLERVRQYEKEQTKDWEFWKARGIKKSRPLQSMLKGRE</sequence>
<dbReference type="Proteomes" id="UP000287352">
    <property type="component" value="Unassembled WGS sequence"/>
</dbReference>
<evidence type="ECO:0000313" key="2">
    <source>
        <dbReference type="Proteomes" id="UP000287352"/>
    </source>
</evidence>
<gene>
    <name evidence="1" type="ORF">KTT_13290</name>
</gene>
<reference evidence="2" key="1">
    <citation type="submission" date="2018-12" db="EMBL/GenBank/DDBJ databases">
        <title>Tengunoibacter tsumagoiensis gen. nov., sp. nov., Dictyobacter kobayashii sp. nov., D. alpinus sp. nov., and D. joshuensis sp. nov. and description of Dictyobacteraceae fam. nov. within the order Ktedonobacterales isolated from Tengu-no-mugimeshi.</title>
        <authorList>
            <person name="Wang C.M."/>
            <person name="Zheng Y."/>
            <person name="Sakai Y."/>
            <person name="Toyoda A."/>
            <person name="Minakuchi Y."/>
            <person name="Abe K."/>
            <person name="Yokota A."/>
            <person name="Yabe S."/>
        </authorList>
    </citation>
    <scope>NUCLEOTIDE SEQUENCE [LARGE SCALE GENOMIC DNA]</scope>
    <source>
        <strain evidence="2">Uno3</strain>
    </source>
</reference>
<organism evidence="1 2">
    <name type="scientific">Tengunoibacter tsumagoiensis</name>
    <dbReference type="NCBI Taxonomy" id="2014871"/>
    <lineage>
        <taxon>Bacteria</taxon>
        <taxon>Bacillati</taxon>
        <taxon>Chloroflexota</taxon>
        <taxon>Ktedonobacteria</taxon>
        <taxon>Ktedonobacterales</taxon>
        <taxon>Dictyobacteraceae</taxon>
        <taxon>Tengunoibacter</taxon>
    </lineage>
</organism>
<comment type="caution">
    <text evidence="1">The sequence shown here is derived from an EMBL/GenBank/DDBJ whole genome shotgun (WGS) entry which is preliminary data.</text>
</comment>
<proteinExistence type="predicted"/>
<name>A0A401ZX95_9CHLR</name>
<dbReference type="AlphaFoldDB" id="A0A401ZX95"/>
<dbReference type="EMBL" id="BIFR01000001">
    <property type="protein sequence ID" value="GCE11470.1"/>
    <property type="molecule type" value="Genomic_DNA"/>
</dbReference>